<keyword evidence="8 19" id="KW-1133">Transmembrane helix</keyword>
<accession>Q5ZLZ0</accession>
<evidence type="ECO:0000256" key="17">
    <source>
        <dbReference type="PROSITE-ProRule" id="PRU00282"/>
    </source>
</evidence>
<evidence type="ECO:0000256" key="8">
    <source>
        <dbReference type="ARBA" id="ARBA00022989"/>
    </source>
</evidence>
<dbReference type="PANTHER" id="PTHR45671">
    <property type="entry name" value="SOLUTE CARRIER FAMILY 25 (MITOCHONDRIAL CARRIER PHOSPHATE CARRIER), MEMBER 3, LIKE-RELATED-RELATED"/>
    <property type="match status" value="1"/>
</dbReference>
<dbReference type="EMBL" id="AJ719594">
    <property type="protein sequence ID" value="CAG31253.1"/>
    <property type="molecule type" value="mRNA"/>
</dbReference>
<dbReference type="KEGG" id="gga:417924"/>
<proteinExistence type="evidence at transcript level"/>
<protein>
    <recommendedName>
        <fullName evidence="12">Solute carrier family 25 member 3</fullName>
    </recommendedName>
    <alternativeName>
        <fullName evidence="14">Phosphate carrier protein, mitochondrial</fullName>
    </alternativeName>
    <alternativeName>
        <fullName evidence="13">Phosphate transport protein</fullName>
    </alternativeName>
</protein>
<keyword evidence="4 17" id="KW-0812">Transmembrane</keyword>
<dbReference type="PROSITE" id="PS50920">
    <property type="entry name" value="SOLCAR"/>
    <property type="match status" value="2"/>
</dbReference>
<evidence type="ECO:0000256" key="10">
    <source>
        <dbReference type="ARBA" id="ARBA00023136"/>
    </source>
</evidence>
<dbReference type="GO" id="GO:0005743">
    <property type="term" value="C:mitochondrial inner membrane"/>
    <property type="evidence" value="ECO:0007669"/>
    <property type="project" value="UniProtKB-SubCell"/>
</dbReference>
<keyword evidence="5" id="KW-0677">Repeat</keyword>
<keyword evidence="7" id="KW-0809">Transit peptide</keyword>
<name>Q5ZLZ0_CHICK</name>
<sequence length="335" mass="37422">MFSSIAPLARLNPFYAPHFQLCQDGLRRRAEPAEAPTTRRSLAAASATEEYSCEYGSLKFYALCGVGGVLSCGLTHTAVVPLDLVKCRMQVDPQKYKSIFNGYSMQGLCKFGFYEVFKILYGNMLGEENAYLWRTSLYLAASASAEFFADIALAPMEAAKVRIQTQPGYANTLRQAVPKMFGEEGIWAFYKGVAPLWMRQIPYTMMKFACFERTVEALYKYVVPKPRSECSKGEQLVVTFIAGYIAGVFCAIVSHPADSVVSVLNKEKGSSASQVLKRLGFRGVWKGLFARIIMIGTLTALQWFIYDSVKVYFRLPRPPPPEMPESLKKKLGLTQ</sequence>
<comment type="catalytic activity">
    <reaction evidence="16">
        <text>phosphate(in) + H(+)(in) = phosphate(out) + H(+)(out)</text>
        <dbReference type="Rhea" id="RHEA:29939"/>
        <dbReference type="ChEBI" id="CHEBI:15378"/>
        <dbReference type="ChEBI" id="CHEBI:43474"/>
    </reaction>
    <physiologicalReaction direction="right-to-left" evidence="16">
        <dbReference type="Rhea" id="RHEA:29941"/>
    </physiologicalReaction>
</comment>
<evidence type="ECO:0000256" key="14">
    <source>
        <dbReference type="ARBA" id="ARBA00035382"/>
    </source>
</evidence>
<dbReference type="AlphaFoldDB" id="Q5ZLZ0"/>
<evidence type="ECO:0000256" key="4">
    <source>
        <dbReference type="ARBA" id="ARBA00022692"/>
    </source>
</evidence>
<evidence type="ECO:0000256" key="1">
    <source>
        <dbReference type="ARBA" id="ARBA00004448"/>
    </source>
</evidence>
<evidence type="ECO:0000256" key="3">
    <source>
        <dbReference type="ARBA" id="ARBA00022448"/>
    </source>
</evidence>
<evidence type="ECO:0000256" key="11">
    <source>
        <dbReference type="ARBA" id="ARBA00024212"/>
    </source>
</evidence>
<comment type="subunit">
    <text evidence="11">Interacts with PPIF; the interaction is impaired by CsA.</text>
</comment>
<feature type="repeat" description="Solcar" evidence="17">
    <location>
        <begin position="234"/>
        <end position="312"/>
    </location>
</feature>
<dbReference type="InterPro" id="IPR018108">
    <property type="entry name" value="MCP_transmembrane"/>
</dbReference>
<evidence type="ECO:0000256" key="13">
    <source>
        <dbReference type="ARBA" id="ARBA00031327"/>
    </source>
</evidence>
<feature type="transmembrane region" description="Helical" evidence="19">
    <location>
        <begin position="236"/>
        <end position="257"/>
    </location>
</feature>
<evidence type="ECO:0000256" key="19">
    <source>
        <dbReference type="SAM" id="Phobius"/>
    </source>
</evidence>
<dbReference type="Pfam" id="PF00153">
    <property type="entry name" value="Mito_carr"/>
    <property type="match status" value="3"/>
</dbReference>
<comment type="similarity">
    <text evidence="2 18">Belongs to the mitochondrial carrier (TC 2.A.29) family.</text>
</comment>
<evidence type="ECO:0000256" key="15">
    <source>
        <dbReference type="ARBA" id="ARBA00045773"/>
    </source>
</evidence>
<evidence type="ECO:0000256" key="2">
    <source>
        <dbReference type="ARBA" id="ARBA00006375"/>
    </source>
</evidence>
<evidence type="ECO:0000313" key="20">
    <source>
        <dbReference type="EMBL" id="CAG31253.1"/>
    </source>
</evidence>
<dbReference type="InterPro" id="IPR023395">
    <property type="entry name" value="MCP_dom_sf"/>
</dbReference>
<comment type="subcellular location">
    <subcellularLocation>
        <location evidence="1">Mitochondrion inner membrane</location>
        <topology evidence="1">Multi-pass membrane protein</topology>
    </subcellularLocation>
</comment>
<comment type="function">
    <text evidence="15">Inorganic ion transporter that transports phosphate or copper ions across the mitochondrial inner membrane into the matrix compartment. Mediates proton-coupled symport of phosphate ions necessary for mitochondrial oxidative phosphorylation of ADP to ATP. Transports copper ions probably in the form of anionic copper(I) complexes to maintain mitochondrial matrix copper pool and to supply copper for cytochrome C oxidase complex assembly. May also play a role in regulation of the mitochondrial permeability transition pore (mPTP).</text>
</comment>
<dbReference type="VEuPathDB" id="HostDB:geneid_417924"/>
<dbReference type="PhylomeDB" id="Q5ZLZ0"/>
<keyword evidence="10 17" id="KW-0472">Membrane</keyword>
<evidence type="ECO:0000256" key="7">
    <source>
        <dbReference type="ARBA" id="ARBA00022946"/>
    </source>
</evidence>
<evidence type="ECO:0000256" key="5">
    <source>
        <dbReference type="ARBA" id="ARBA00022737"/>
    </source>
</evidence>
<evidence type="ECO:0000256" key="16">
    <source>
        <dbReference type="ARBA" id="ARBA00049011"/>
    </source>
</evidence>
<dbReference type="InterPro" id="IPR044677">
    <property type="entry name" value="SLC25A3/Pic2/Mir1-like"/>
</dbReference>
<gene>
    <name evidence="20" type="ORF">RCJMB04_4e21</name>
</gene>
<feature type="transmembrane region" description="Helical" evidence="19">
    <location>
        <begin position="288"/>
        <end position="306"/>
    </location>
</feature>
<organism evidence="20">
    <name type="scientific">Gallus gallus</name>
    <name type="common">Chicken</name>
    <dbReference type="NCBI Taxonomy" id="9031"/>
    <lineage>
        <taxon>Eukaryota</taxon>
        <taxon>Metazoa</taxon>
        <taxon>Chordata</taxon>
        <taxon>Craniata</taxon>
        <taxon>Vertebrata</taxon>
        <taxon>Euteleostomi</taxon>
        <taxon>Archelosauria</taxon>
        <taxon>Archosauria</taxon>
        <taxon>Dinosauria</taxon>
        <taxon>Saurischia</taxon>
        <taxon>Theropoda</taxon>
        <taxon>Coelurosauria</taxon>
        <taxon>Aves</taxon>
        <taxon>Neognathae</taxon>
        <taxon>Galloanserae</taxon>
        <taxon>Galliformes</taxon>
        <taxon>Phasianidae</taxon>
        <taxon>Phasianinae</taxon>
        <taxon>Gallus</taxon>
    </lineage>
</organism>
<dbReference type="FunFam" id="1.50.40.10:FF:000005">
    <property type="entry name" value="Mitochondrial phosphate carrier protein 2"/>
    <property type="match status" value="1"/>
</dbReference>
<accession>F1NZ24</accession>
<evidence type="ECO:0000256" key="6">
    <source>
        <dbReference type="ARBA" id="ARBA00022792"/>
    </source>
</evidence>
<reference evidence="20" key="1">
    <citation type="journal article" date="2005" name="Genome Biol.">
        <title>Full-length cDNAs from chicken bursal lymphocytes to facilitate gene function analysis.</title>
        <authorList>
            <person name="Caldwell R.B."/>
            <person name="Kierzek A.M."/>
            <person name="Arakawa H."/>
            <person name="Bezzubov Y."/>
            <person name="Zaim J."/>
            <person name="Fiedler P."/>
            <person name="Kutter S."/>
            <person name="Blagodatski A."/>
            <person name="Kostovska D."/>
            <person name="Koter M."/>
            <person name="Plachy J."/>
            <person name="Carninci P."/>
            <person name="Hayashizaki Y."/>
            <person name="Buerstedde J.M."/>
        </authorList>
    </citation>
    <scope>NUCLEOTIDE SEQUENCE</scope>
    <source>
        <strain evidence="20">CB</strain>
        <tissue evidence="20">Bursa</tissue>
    </source>
</reference>
<keyword evidence="6" id="KW-0999">Mitochondrion inner membrane</keyword>
<keyword evidence="3 18" id="KW-0813">Transport</keyword>
<dbReference type="OrthoDB" id="427452at2759"/>
<dbReference type="SUPFAM" id="SSF103506">
    <property type="entry name" value="Mitochondrial carrier"/>
    <property type="match status" value="1"/>
</dbReference>
<dbReference type="GO" id="GO:0005315">
    <property type="term" value="F:phosphate transmembrane transporter activity"/>
    <property type="evidence" value="ECO:0007669"/>
    <property type="project" value="InterPro"/>
</dbReference>
<dbReference type="GO" id="GO:1990547">
    <property type="term" value="P:mitochondrial phosphate ion transmembrane transport"/>
    <property type="evidence" value="ECO:0007669"/>
    <property type="project" value="InterPro"/>
</dbReference>
<dbReference type="PANTHER" id="PTHR45671:SF10">
    <property type="entry name" value="SOLUTE CARRIER FAMILY 25 MEMBER 3"/>
    <property type="match status" value="1"/>
</dbReference>
<dbReference type="Gene3D" id="1.50.40.10">
    <property type="entry name" value="Mitochondrial carrier domain"/>
    <property type="match status" value="1"/>
</dbReference>
<keyword evidence="9" id="KW-0496">Mitochondrion</keyword>
<feature type="repeat" description="Solcar" evidence="17">
    <location>
        <begin position="133"/>
        <end position="217"/>
    </location>
</feature>
<evidence type="ECO:0000256" key="18">
    <source>
        <dbReference type="RuleBase" id="RU000488"/>
    </source>
</evidence>
<evidence type="ECO:0000256" key="9">
    <source>
        <dbReference type="ARBA" id="ARBA00023128"/>
    </source>
</evidence>
<evidence type="ECO:0000256" key="12">
    <source>
        <dbReference type="ARBA" id="ARBA00024242"/>
    </source>
</evidence>